<evidence type="ECO:0000256" key="4">
    <source>
        <dbReference type="ARBA" id="ARBA00022777"/>
    </source>
</evidence>
<dbReference type="InterPro" id="IPR042240">
    <property type="entry name" value="CHASE_sf"/>
</dbReference>
<dbReference type="Gene3D" id="3.30.565.10">
    <property type="entry name" value="Histidine kinase-like ATPase, C-terminal domain"/>
    <property type="match status" value="1"/>
</dbReference>
<dbReference type="InterPro" id="IPR003594">
    <property type="entry name" value="HATPase_dom"/>
</dbReference>
<sequence length="607" mass="66800">MRTLFAQKKLFSPTKPLWWTGLLLSLGVGVLLYGATLKSLETEAGERFRNQARSSQFNIATGIKAYTDVLRGTASFFHSVDTVSRDNFHRYVQGMDLPRSFPAIISINFAQHVPAGQSAVFEQHVRTGPSHGGDDYPDLLIKPPVLQRDAAIISLIEPGAGLKERVGMDIAARPAVAESLARSRDTGGLSASGQPIGFDSSAMRPALAMRLPVYRQNVPLDTVEERRAAYLGSVGIGFSVYRLVLEALEEMPVRNARLTLHDIGEHSDPATLASATGGTLLFDSAELDKASPSDDDMFSYTLPIDFNGRTWRAHFTAPTRSLYSRFDAFLPWLALLTGFAGSMLIYALFHALSSSRLRAIRMAKAMTKELRESQAKLQLSHHKLRRLAAHAEQIKEEERKRIAREIHDDLGQNLLALRIEADLLTTRTSHRHPRLHERARCTLAQIDYTIKSVRQIINDLRPNVLDLGLGAAVEWQIAQFRQRSGIVCELIESGGEIAIGDTCAIAYFRILQESLSNVLQHAHASLVRVELRQQDGVLSMIISDNGVGLHARSRNKFGSFGLVGIEERISILGGECSITGSPHSGTTIHVSVPLEQAAAAYPHLEAV</sequence>
<evidence type="ECO:0000259" key="9">
    <source>
        <dbReference type="PROSITE" id="PS50839"/>
    </source>
</evidence>
<evidence type="ECO:0000256" key="7">
    <source>
        <dbReference type="ARBA" id="ARBA00023136"/>
    </source>
</evidence>
<comment type="subcellular location">
    <subcellularLocation>
        <location evidence="1">Membrane</location>
    </subcellularLocation>
</comment>
<evidence type="ECO:0000256" key="8">
    <source>
        <dbReference type="SAM" id="Phobius"/>
    </source>
</evidence>
<dbReference type="Pfam" id="PF07730">
    <property type="entry name" value="HisKA_3"/>
    <property type="match status" value="1"/>
</dbReference>
<name>A0A1I7I8S2_9BURK</name>
<dbReference type="SUPFAM" id="SSF55874">
    <property type="entry name" value="ATPase domain of HSP90 chaperone/DNA topoisomerase II/histidine kinase"/>
    <property type="match status" value="1"/>
</dbReference>
<dbReference type="GO" id="GO:0046983">
    <property type="term" value="F:protein dimerization activity"/>
    <property type="evidence" value="ECO:0007669"/>
    <property type="project" value="InterPro"/>
</dbReference>
<dbReference type="OrthoDB" id="8527411at2"/>
<dbReference type="Pfam" id="PF02518">
    <property type="entry name" value="HATPase_c"/>
    <property type="match status" value="1"/>
</dbReference>
<dbReference type="Proteomes" id="UP000199391">
    <property type="component" value="Unassembled WGS sequence"/>
</dbReference>
<dbReference type="InterPro" id="IPR006189">
    <property type="entry name" value="CHASE_dom"/>
</dbReference>
<feature type="transmembrane region" description="Helical" evidence="8">
    <location>
        <begin position="329"/>
        <end position="352"/>
    </location>
</feature>
<proteinExistence type="predicted"/>
<evidence type="ECO:0000256" key="2">
    <source>
        <dbReference type="ARBA" id="ARBA00022679"/>
    </source>
</evidence>
<evidence type="ECO:0000256" key="6">
    <source>
        <dbReference type="ARBA" id="ARBA00023012"/>
    </source>
</evidence>
<dbReference type="PANTHER" id="PTHR24421">
    <property type="entry name" value="NITRATE/NITRITE SENSOR PROTEIN NARX-RELATED"/>
    <property type="match status" value="1"/>
</dbReference>
<keyword evidence="6" id="KW-0902">Two-component regulatory system</keyword>
<dbReference type="PANTHER" id="PTHR24421:SF59">
    <property type="entry name" value="OXYGEN SENSOR HISTIDINE KINASE NREB"/>
    <property type="match status" value="1"/>
</dbReference>
<keyword evidence="3 8" id="KW-0812">Transmembrane</keyword>
<keyword evidence="5 8" id="KW-1133">Transmembrane helix</keyword>
<gene>
    <name evidence="10" type="ORF">SAMN05216552_1007194</name>
</gene>
<feature type="domain" description="CHASE" evidence="9">
    <location>
        <begin position="151"/>
        <end position="314"/>
    </location>
</feature>
<evidence type="ECO:0000313" key="11">
    <source>
        <dbReference type="Proteomes" id="UP000199391"/>
    </source>
</evidence>
<dbReference type="EMBL" id="FPBO01000007">
    <property type="protein sequence ID" value="SFU69375.1"/>
    <property type="molecule type" value="Genomic_DNA"/>
</dbReference>
<dbReference type="Gene3D" id="1.20.5.1930">
    <property type="match status" value="1"/>
</dbReference>
<organism evidence="10 11">
    <name type="scientific">Pseudoduganella namucuonensis</name>
    <dbReference type="NCBI Taxonomy" id="1035707"/>
    <lineage>
        <taxon>Bacteria</taxon>
        <taxon>Pseudomonadati</taxon>
        <taxon>Pseudomonadota</taxon>
        <taxon>Betaproteobacteria</taxon>
        <taxon>Burkholderiales</taxon>
        <taxon>Oxalobacteraceae</taxon>
        <taxon>Telluria group</taxon>
        <taxon>Pseudoduganella</taxon>
    </lineage>
</organism>
<keyword evidence="11" id="KW-1185">Reference proteome</keyword>
<dbReference type="CDD" id="cd16917">
    <property type="entry name" value="HATPase_UhpB-NarQ-NarX-like"/>
    <property type="match status" value="1"/>
</dbReference>
<reference evidence="11" key="1">
    <citation type="submission" date="2016-10" db="EMBL/GenBank/DDBJ databases">
        <authorList>
            <person name="Varghese N."/>
            <person name="Submissions S."/>
        </authorList>
    </citation>
    <scope>NUCLEOTIDE SEQUENCE [LARGE SCALE GENOMIC DNA]</scope>
    <source>
        <strain evidence="11">CGMCC 1.11014</strain>
    </source>
</reference>
<evidence type="ECO:0000256" key="1">
    <source>
        <dbReference type="ARBA" id="ARBA00004370"/>
    </source>
</evidence>
<evidence type="ECO:0000313" key="10">
    <source>
        <dbReference type="EMBL" id="SFU69375.1"/>
    </source>
</evidence>
<keyword evidence="4 10" id="KW-0418">Kinase</keyword>
<accession>A0A1I7I8S2</accession>
<dbReference type="Gene3D" id="3.30.450.350">
    <property type="entry name" value="CHASE domain"/>
    <property type="match status" value="1"/>
</dbReference>
<dbReference type="PROSITE" id="PS50839">
    <property type="entry name" value="CHASE"/>
    <property type="match status" value="1"/>
</dbReference>
<dbReference type="RefSeq" id="WP_093555412.1">
    <property type="nucleotide sequence ID" value="NZ_FPBO01000007.1"/>
</dbReference>
<dbReference type="InterPro" id="IPR011712">
    <property type="entry name" value="Sig_transdc_His_kin_sub3_dim/P"/>
</dbReference>
<evidence type="ECO:0000256" key="5">
    <source>
        <dbReference type="ARBA" id="ARBA00022989"/>
    </source>
</evidence>
<dbReference type="Pfam" id="PF03924">
    <property type="entry name" value="CHASE"/>
    <property type="match status" value="1"/>
</dbReference>
<keyword evidence="7 8" id="KW-0472">Membrane</keyword>
<evidence type="ECO:0000256" key="3">
    <source>
        <dbReference type="ARBA" id="ARBA00022692"/>
    </source>
</evidence>
<protein>
    <submittedName>
        <fullName evidence="10">Signal transduction histidine kinase</fullName>
    </submittedName>
</protein>
<dbReference type="STRING" id="1035707.SAMN05216552_1007194"/>
<dbReference type="InterPro" id="IPR050482">
    <property type="entry name" value="Sensor_HK_TwoCompSys"/>
</dbReference>
<dbReference type="GO" id="GO:0016020">
    <property type="term" value="C:membrane"/>
    <property type="evidence" value="ECO:0007669"/>
    <property type="project" value="UniProtKB-SubCell"/>
</dbReference>
<keyword evidence="2" id="KW-0808">Transferase</keyword>
<dbReference type="SMART" id="SM01079">
    <property type="entry name" value="CHASE"/>
    <property type="match status" value="1"/>
</dbReference>
<dbReference type="SMART" id="SM00387">
    <property type="entry name" value="HATPase_c"/>
    <property type="match status" value="1"/>
</dbReference>
<dbReference type="GO" id="GO:0000155">
    <property type="term" value="F:phosphorelay sensor kinase activity"/>
    <property type="evidence" value="ECO:0007669"/>
    <property type="project" value="InterPro"/>
</dbReference>
<dbReference type="InterPro" id="IPR036890">
    <property type="entry name" value="HATPase_C_sf"/>
</dbReference>
<dbReference type="AlphaFoldDB" id="A0A1I7I8S2"/>